<evidence type="ECO:0000313" key="2">
    <source>
        <dbReference type="Proteomes" id="UP000176944"/>
    </source>
</evidence>
<proteinExistence type="predicted"/>
<sequence>MEQSLSYADILKKTLQEETLAQPRLQAIRLYPVCDTDSGHFLVLATGWDKQRWIDSILFHARLVDGQVIIEEDNFEEGLSSSLIAAGIPAEDIITSLDYEGDSHPVMATASSAGVRF</sequence>
<protein>
    <submittedName>
        <fullName evidence="1">Element excision factor XisI family protein</fullName>
    </submittedName>
</protein>
<dbReference type="AlphaFoldDB" id="A0A1D9G5P0"/>
<dbReference type="SUPFAM" id="SSF143847">
    <property type="entry name" value="XisI-like"/>
    <property type="match status" value="1"/>
</dbReference>
<organism evidence="1 2">
    <name type="scientific">Moorena producens (strain JHB)</name>
    <dbReference type="NCBI Taxonomy" id="1454205"/>
    <lineage>
        <taxon>Bacteria</taxon>
        <taxon>Bacillati</taxon>
        <taxon>Cyanobacteriota</taxon>
        <taxon>Cyanophyceae</taxon>
        <taxon>Coleofasciculales</taxon>
        <taxon>Coleofasciculaceae</taxon>
        <taxon>Moorena</taxon>
    </lineage>
</organism>
<name>A0A1D9G5P0_MOOP1</name>
<dbReference type="EMBL" id="CP017708">
    <property type="protein sequence ID" value="AOY82948.1"/>
    <property type="molecule type" value="Genomic_DNA"/>
</dbReference>
<evidence type="ECO:0000313" key="1">
    <source>
        <dbReference type="EMBL" id="AOY82948.1"/>
    </source>
</evidence>
<dbReference type="Gene3D" id="3.30.310.110">
    <property type="entry name" value="XisI-like"/>
    <property type="match status" value="1"/>
</dbReference>
<gene>
    <name evidence="1" type="ORF">BJP36_26580</name>
</gene>
<dbReference type="InterPro" id="IPR014968">
    <property type="entry name" value="XisI"/>
</dbReference>
<dbReference type="Pfam" id="PF08869">
    <property type="entry name" value="XisI"/>
    <property type="match status" value="1"/>
</dbReference>
<reference evidence="2" key="1">
    <citation type="submission" date="2016-10" db="EMBL/GenBank/DDBJ databases">
        <title>Comparative genomics uncovers the prolific and rare metabolic potential of the cyanobacterial genus Moorea.</title>
        <authorList>
            <person name="Leao T."/>
            <person name="Castelao G."/>
            <person name="Korobeynikov A."/>
            <person name="Monroe E.A."/>
            <person name="Podell S."/>
            <person name="Glukhov E."/>
            <person name="Allen E."/>
            <person name="Gerwick W.H."/>
            <person name="Gerwick L."/>
        </authorList>
    </citation>
    <scope>NUCLEOTIDE SEQUENCE [LARGE SCALE GENOMIC DNA]</scope>
    <source>
        <strain evidence="2">JHB</strain>
    </source>
</reference>
<dbReference type="InterPro" id="IPR035943">
    <property type="entry name" value="XisI-like_sf"/>
</dbReference>
<dbReference type="Proteomes" id="UP000176944">
    <property type="component" value="Chromosome"/>
</dbReference>
<accession>A0A1D9G5P0</accession>